<feature type="region of interest" description="Aspartate" evidence="7">
    <location>
        <begin position="197"/>
        <end position="200"/>
    </location>
</feature>
<dbReference type="Gene3D" id="3.30.930.10">
    <property type="entry name" value="Bira Bifunctional Protein, Domain 2"/>
    <property type="match status" value="2"/>
</dbReference>
<dbReference type="GO" id="GO:0003676">
    <property type="term" value="F:nucleic acid binding"/>
    <property type="evidence" value="ECO:0007669"/>
    <property type="project" value="InterPro"/>
</dbReference>
<dbReference type="EMBL" id="MHOL01000010">
    <property type="protein sequence ID" value="OGZ62963.1"/>
    <property type="molecule type" value="Genomic_DNA"/>
</dbReference>
<dbReference type="InterPro" id="IPR002312">
    <property type="entry name" value="Asp/Asn-tRNA-synth_IIb"/>
</dbReference>
<evidence type="ECO:0000313" key="10">
    <source>
        <dbReference type="Proteomes" id="UP000178991"/>
    </source>
</evidence>
<proteinExistence type="inferred from homology"/>
<dbReference type="GO" id="GO:0005737">
    <property type="term" value="C:cytoplasm"/>
    <property type="evidence" value="ECO:0007669"/>
    <property type="project" value="UniProtKB-SubCell"/>
</dbReference>
<dbReference type="CDD" id="cd04317">
    <property type="entry name" value="EcAspRS_like_N"/>
    <property type="match status" value="1"/>
</dbReference>
<dbReference type="Pfam" id="PF00152">
    <property type="entry name" value="tRNA-synt_2"/>
    <property type="match status" value="1"/>
</dbReference>
<dbReference type="AlphaFoldDB" id="A0A1G2HKI1"/>
<dbReference type="InterPro" id="IPR045864">
    <property type="entry name" value="aa-tRNA-synth_II/BPL/LPL"/>
</dbReference>
<evidence type="ECO:0000256" key="5">
    <source>
        <dbReference type="ARBA" id="ARBA00022917"/>
    </source>
</evidence>
<reference evidence="9 10" key="1">
    <citation type="journal article" date="2016" name="Nat. Commun.">
        <title>Thousands of microbial genomes shed light on interconnected biogeochemical processes in an aquifer system.</title>
        <authorList>
            <person name="Anantharaman K."/>
            <person name="Brown C.T."/>
            <person name="Hug L.A."/>
            <person name="Sharon I."/>
            <person name="Castelle C.J."/>
            <person name="Probst A.J."/>
            <person name="Thomas B.C."/>
            <person name="Singh A."/>
            <person name="Wilkins M.J."/>
            <person name="Karaoz U."/>
            <person name="Brodie E.L."/>
            <person name="Williams K.H."/>
            <person name="Hubbard S.S."/>
            <person name="Banfield J.F."/>
        </authorList>
    </citation>
    <scope>NUCLEOTIDE SEQUENCE [LARGE SCALE GENOMIC DNA]</scope>
</reference>
<dbReference type="Gene3D" id="3.30.1360.30">
    <property type="entry name" value="GAD-like domain"/>
    <property type="match status" value="1"/>
</dbReference>
<evidence type="ECO:0000256" key="3">
    <source>
        <dbReference type="ARBA" id="ARBA00022741"/>
    </source>
</evidence>
<sequence length="492" mass="57062">MQRFLISETAKHVGEKVKVAGWVSARRVHGKIIFIDLRDRSGFLQCVFVPSNKVAYDASQEVRTEWVVELVGQIVKRPENMVNNKIETGKVEMSVEELHILSKAETLPFAVDTDGMEINEEIRMKYRYLDLRRDRLRNNLIVRHKVVKFIRDFLSAEDFIEIETPMLTKSTPEGSRDFVVPSRLQPGKFYALPQSPQQYKQLLMIAGLEKYFQLAKCLRDEDLRGDRQAEHTQIDIEMSFIEMEDFIELYERLLISLVQTLFPEKKIQQIPFPRLNYKEAMEKYGNDKPDLRKDLSMQAGKKDPNILAFCWVVDFPFFEKDDDGKWTFTHNPFSAPKPEFMQDLMDKKNISNILTSQYDIILNGWEIGGGSIRNNTPESIEKVFEIMGYEKEEIKEKFGHMMEAYSFGAPPHGGIGSGIDRIVALLLNEPNIREVIAFPKTGDGRDLMMQAPSEIYPKQLKELHIKIDDKKEKVVVKKPKKKIKKNNTYGKK</sequence>
<feature type="binding site" evidence="7">
    <location>
        <position position="219"/>
    </location>
    <ligand>
        <name>L-aspartate</name>
        <dbReference type="ChEBI" id="CHEBI:29991"/>
    </ligand>
</feature>
<evidence type="ECO:0000256" key="4">
    <source>
        <dbReference type="ARBA" id="ARBA00022840"/>
    </source>
</evidence>
<name>A0A1G2HKI1_9BACT</name>
<dbReference type="SUPFAM" id="SSF55681">
    <property type="entry name" value="Class II aaRS and biotin synthetases"/>
    <property type="match status" value="1"/>
</dbReference>
<feature type="binding site" evidence="7">
    <location>
        <position position="228"/>
    </location>
    <ligand>
        <name>ATP</name>
        <dbReference type="ChEBI" id="CHEBI:30616"/>
    </ligand>
</feature>
<keyword evidence="5 7" id="KW-0648">Protein biosynthesis</keyword>
<accession>A0A1G2HKI1</accession>
<protein>
    <recommendedName>
        <fullName evidence="7">Aspartate--tRNA(Asp/Asn) ligase</fullName>
        <ecNumber evidence="7">6.1.1.23</ecNumber>
    </recommendedName>
    <alternativeName>
        <fullName evidence="7">Aspartyl-tRNA synthetase</fullName>
        <shortName evidence="7">AspRS</shortName>
    </alternativeName>
    <alternativeName>
        <fullName evidence="7">Non-discriminating aspartyl-tRNA synthetase</fullName>
        <shortName evidence="7">ND-AspRS</shortName>
    </alternativeName>
</protein>
<feature type="site" description="Important for tRNA non-discrimination" evidence="7">
    <location>
        <position position="29"/>
    </location>
</feature>
<feature type="domain" description="Aminoacyl-transfer RNA synthetases class-II family profile" evidence="8">
    <location>
        <begin position="142"/>
        <end position="439"/>
    </location>
</feature>
<dbReference type="HAMAP" id="MF_00044">
    <property type="entry name" value="Asp_tRNA_synth_type1"/>
    <property type="match status" value="1"/>
</dbReference>
<dbReference type="GO" id="GO:0050560">
    <property type="term" value="F:aspartate-tRNA(Asn) ligase activity"/>
    <property type="evidence" value="ECO:0007669"/>
    <property type="project" value="UniProtKB-EC"/>
</dbReference>
<feature type="binding site" evidence="7">
    <location>
        <position position="173"/>
    </location>
    <ligand>
        <name>L-aspartate</name>
        <dbReference type="ChEBI" id="CHEBI:29991"/>
    </ligand>
</feature>
<dbReference type="InterPro" id="IPR004364">
    <property type="entry name" value="Aa-tRNA-synt_II"/>
</dbReference>
<keyword evidence="3 7" id="KW-0547">Nucleotide-binding</keyword>
<comment type="function">
    <text evidence="7">Aspartyl-tRNA synthetase with relaxed tRNA specificity since it is able to aspartylate not only its cognate tRNA(Asp) but also tRNA(Asn). Reaction proceeds in two steps: L-aspartate is first activated by ATP to form Asp-AMP and then transferred to the acceptor end of tRNA(Asp/Asn).</text>
</comment>
<evidence type="ECO:0000256" key="2">
    <source>
        <dbReference type="ARBA" id="ARBA00022598"/>
    </source>
</evidence>
<dbReference type="EC" id="6.1.1.23" evidence="7"/>
<dbReference type="NCBIfam" id="TIGR00459">
    <property type="entry name" value="aspS_bact"/>
    <property type="match status" value="1"/>
</dbReference>
<gene>
    <name evidence="7" type="primary">aspS</name>
    <name evidence="9" type="ORF">A2639_01585</name>
</gene>
<feature type="binding site" evidence="7">
    <location>
        <begin position="418"/>
        <end position="421"/>
    </location>
    <ligand>
        <name>ATP</name>
        <dbReference type="ChEBI" id="CHEBI:30616"/>
    </ligand>
</feature>
<dbReference type="PANTHER" id="PTHR22594">
    <property type="entry name" value="ASPARTYL/LYSYL-TRNA SYNTHETASE"/>
    <property type="match status" value="1"/>
</dbReference>
<dbReference type="Pfam" id="PF01336">
    <property type="entry name" value="tRNA_anti-codon"/>
    <property type="match status" value="1"/>
</dbReference>
<comment type="similarity">
    <text evidence="1 7">Belongs to the class-II aminoacyl-tRNA synthetase family. Type 1 subfamily.</text>
</comment>
<comment type="catalytic activity">
    <reaction evidence="7">
        <text>tRNA(Asx) + L-aspartate + ATP = L-aspartyl-tRNA(Asx) + AMP + diphosphate</text>
        <dbReference type="Rhea" id="RHEA:18349"/>
        <dbReference type="Rhea" id="RHEA-COMP:9710"/>
        <dbReference type="Rhea" id="RHEA-COMP:9711"/>
        <dbReference type="ChEBI" id="CHEBI:29991"/>
        <dbReference type="ChEBI" id="CHEBI:30616"/>
        <dbReference type="ChEBI" id="CHEBI:33019"/>
        <dbReference type="ChEBI" id="CHEBI:78442"/>
        <dbReference type="ChEBI" id="CHEBI:78516"/>
        <dbReference type="ChEBI" id="CHEBI:456215"/>
        <dbReference type="EC" id="6.1.1.23"/>
    </reaction>
</comment>
<dbReference type="SUPFAM" id="SSF50249">
    <property type="entry name" value="Nucleic acid-binding proteins"/>
    <property type="match status" value="1"/>
</dbReference>
<keyword evidence="2 7" id="KW-0436">Ligase</keyword>
<dbReference type="InterPro" id="IPR047089">
    <property type="entry name" value="Asp-tRNA-ligase_1_N"/>
</dbReference>
<evidence type="ECO:0000256" key="7">
    <source>
        <dbReference type="HAMAP-Rule" id="MF_00044"/>
    </source>
</evidence>
<dbReference type="GO" id="GO:0006422">
    <property type="term" value="P:aspartyl-tRNA aminoacylation"/>
    <property type="evidence" value="ECO:0007669"/>
    <property type="project" value="UniProtKB-UniRule"/>
</dbReference>
<dbReference type="InterPro" id="IPR004524">
    <property type="entry name" value="Asp-tRNA-ligase_1"/>
</dbReference>
<evidence type="ECO:0000259" key="8">
    <source>
        <dbReference type="PROSITE" id="PS50862"/>
    </source>
</evidence>
<dbReference type="PROSITE" id="PS50862">
    <property type="entry name" value="AA_TRNA_LIGASE_II"/>
    <property type="match status" value="1"/>
</dbReference>
<organism evidence="9 10">
    <name type="scientific">Candidatus Staskawiczbacteria bacterium RIFCSPHIGHO2_01_FULL_34_27</name>
    <dbReference type="NCBI Taxonomy" id="1802199"/>
    <lineage>
        <taxon>Bacteria</taxon>
        <taxon>Candidatus Staskawicziibacteriota</taxon>
    </lineage>
</organism>
<comment type="subunit">
    <text evidence="7">Homodimer.</text>
</comment>
<dbReference type="PANTHER" id="PTHR22594:SF5">
    <property type="entry name" value="ASPARTATE--TRNA LIGASE, MITOCHONDRIAL"/>
    <property type="match status" value="1"/>
</dbReference>
<dbReference type="GO" id="GO:0005524">
    <property type="term" value="F:ATP binding"/>
    <property type="evidence" value="ECO:0007669"/>
    <property type="project" value="UniProtKB-UniRule"/>
</dbReference>
<feature type="binding site" evidence="7">
    <location>
        <position position="373"/>
    </location>
    <ligand>
        <name>L-aspartate</name>
        <dbReference type="ChEBI" id="CHEBI:29991"/>
    </ligand>
</feature>
<comment type="caution">
    <text evidence="9">The sequence shown here is derived from an EMBL/GenBank/DDBJ whole genome shotgun (WGS) entry which is preliminary data.</text>
</comment>
<dbReference type="Gene3D" id="2.40.50.140">
    <property type="entry name" value="Nucleic acid-binding proteins"/>
    <property type="match status" value="1"/>
</dbReference>
<dbReference type="InterPro" id="IPR004365">
    <property type="entry name" value="NA-bd_OB_tRNA"/>
</dbReference>
<feature type="binding site" evidence="7">
    <location>
        <position position="330"/>
    </location>
    <ligand>
        <name>L-aspartate</name>
        <dbReference type="ChEBI" id="CHEBI:29991"/>
    </ligand>
</feature>
<evidence type="ECO:0000256" key="6">
    <source>
        <dbReference type="ARBA" id="ARBA00023146"/>
    </source>
</evidence>
<keyword evidence="6 7" id="KW-0030">Aminoacyl-tRNA synthetase</keyword>
<dbReference type="InterPro" id="IPR047090">
    <property type="entry name" value="AspRS_core"/>
</dbReference>
<dbReference type="InterPro" id="IPR012340">
    <property type="entry name" value="NA-bd_OB-fold"/>
</dbReference>
<keyword evidence="7" id="KW-0963">Cytoplasm</keyword>
<dbReference type="GO" id="GO:0004815">
    <property type="term" value="F:aspartate-tRNA ligase activity"/>
    <property type="evidence" value="ECO:0007669"/>
    <property type="project" value="UniProtKB-UniRule"/>
</dbReference>
<evidence type="ECO:0000256" key="1">
    <source>
        <dbReference type="ARBA" id="ARBA00006303"/>
    </source>
</evidence>
<dbReference type="Proteomes" id="UP000178991">
    <property type="component" value="Unassembled WGS sequence"/>
</dbReference>
<evidence type="ECO:0000313" key="9">
    <source>
        <dbReference type="EMBL" id="OGZ62963.1"/>
    </source>
</evidence>
<keyword evidence="4 7" id="KW-0067">ATP-binding</keyword>
<comment type="subcellular location">
    <subcellularLocation>
        <location evidence="7">Cytoplasm</location>
    </subcellularLocation>
</comment>
<dbReference type="InterPro" id="IPR004115">
    <property type="entry name" value="GAD-like_sf"/>
</dbReference>
<feature type="binding site" evidence="7">
    <location>
        <begin position="219"/>
        <end position="221"/>
    </location>
    <ligand>
        <name>ATP</name>
        <dbReference type="ChEBI" id="CHEBI:30616"/>
    </ligand>
</feature>
<dbReference type="InterPro" id="IPR006195">
    <property type="entry name" value="aa-tRNA-synth_II"/>
</dbReference>
<dbReference type="PRINTS" id="PR01042">
    <property type="entry name" value="TRNASYNTHASP"/>
</dbReference>
<comment type="caution">
    <text evidence="7">Lacks conserved residue(s) required for the propagation of feature annotation.</text>
</comment>
<dbReference type="CDD" id="cd00777">
    <property type="entry name" value="AspRS_core"/>
    <property type="match status" value="1"/>
</dbReference>
<feature type="binding site" evidence="7">
    <location>
        <position position="366"/>
    </location>
    <ligand>
        <name>ATP</name>
        <dbReference type="ChEBI" id="CHEBI:30616"/>
    </ligand>
</feature>